<proteinExistence type="inferred from homology"/>
<organism evidence="4 5">
    <name type="scientific">Kineosporia succinea</name>
    <dbReference type="NCBI Taxonomy" id="84632"/>
    <lineage>
        <taxon>Bacteria</taxon>
        <taxon>Bacillati</taxon>
        <taxon>Actinomycetota</taxon>
        <taxon>Actinomycetes</taxon>
        <taxon>Kineosporiales</taxon>
        <taxon>Kineosporiaceae</taxon>
        <taxon>Kineosporia</taxon>
    </lineage>
</organism>
<sequence length="198" mass="21360">MTSTTPSSTVTEKAATTAVPLNDLLAHRWSSRAFDPQHELSEPQVSALLEAARWAPSASNTQPWRFVVARRGTAEFDAVLDTLAGGNQVWARHASALLVVAAQGTDRPWALYDTGQSVALLSVQAGHEGLAAHQMGGFDRERLQAALPDGVTPLVVVALVRRSEHTRLPEPFAGRETAGRERLPLEQLMLSLRLPTAS</sequence>
<dbReference type="SUPFAM" id="SSF55469">
    <property type="entry name" value="FMN-dependent nitroreductase-like"/>
    <property type="match status" value="1"/>
</dbReference>
<comment type="caution">
    <text evidence="4">The sequence shown here is derived from an EMBL/GenBank/DDBJ whole genome shotgun (WGS) entry which is preliminary data.</text>
</comment>
<dbReference type="InterPro" id="IPR029479">
    <property type="entry name" value="Nitroreductase"/>
</dbReference>
<evidence type="ECO:0000313" key="5">
    <source>
        <dbReference type="Proteomes" id="UP001235712"/>
    </source>
</evidence>
<dbReference type="PANTHER" id="PTHR43673">
    <property type="entry name" value="NAD(P)H NITROREDUCTASE YDGI-RELATED"/>
    <property type="match status" value="1"/>
</dbReference>
<name>A0ABT9PCS3_9ACTN</name>
<dbReference type="Proteomes" id="UP001235712">
    <property type="component" value="Unassembled WGS sequence"/>
</dbReference>
<protein>
    <submittedName>
        <fullName evidence="4">Nitroreductase</fullName>
    </submittedName>
</protein>
<evidence type="ECO:0000256" key="1">
    <source>
        <dbReference type="ARBA" id="ARBA00007118"/>
    </source>
</evidence>
<evidence type="ECO:0000313" key="4">
    <source>
        <dbReference type="EMBL" id="MDP9830518.1"/>
    </source>
</evidence>
<keyword evidence="2" id="KW-0560">Oxidoreductase</keyword>
<accession>A0ABT9PCS3</accession>
<dbReference type="Gene3D" id="3.40.109.10">
    <property type="entry name" value="NADH Oxidase"/>
    <property type="match status" value="1"/>
</dbReference>
<evidence type="ECO:0000256" key="2">
    <source>
        <dbReference type="ARBA" id="ARBA00023002"/>
    </source>
</evidence>
<comment type="similarity">
    <text evidence="1">Belongs to the nitroreductase family.</text>
</comment>
<dbReference type="RefSeq" id="WP_307249586.1">
    <property type="nucleotide sequence ID" value="NZ_JAUSQZ010000001.1"/>
</dbReference>
<gene>
    <name evidence="4" type="ORF">J2S57_006267</name>
</gene>
<keyword evidence="5" id="KW-1185">Reference proteome</keyword>
<feature type="domain" description="Nitroreductase" evidence="3">
    <location>
        <begin position="26"/>
        <end position="75"/>
    </location>
</feature>
<evidence type="ECO:0000259" key="3">
    <source>
        <dbReference type="Pfam" id="PF00881"/>
    </source>
</evidence>
<dbReference type="PANTHER" id="PTHR43673:SF10">
    <property type="entry name" value="NADH DEHYDROGENASE_NAD(P)H NITROREDUCTASE XCC3605-RELATED"/>
    <property type="match status" value="1"/>
</dbReference>
<reference evidence="4 5" key="1">
    <citation type="submission" date="2023-07" db="EMBL/GenBank/DDBJ databases">
        <title>Sequencing the genomes of 1000 actinobacteria strains.</title>
        <authorList>
            <person name="Klenk H.-P."/>
        </authorList>
    </citation>
    <scope>NUCLEOTIDE SEQUENCE [LARGE SCALE GENOMIC DNA]</scope>
    <source>
        <strain evidence="4 5">DSM 44388</strain>
    </source>
</reference>
<dbReference type="EMBL" id="JAUSQZ010000001">
    <property type="protein sequence ID" value="MDP9830518.1"/>
    <property type="molecule type" value="Genomic_DNA"/>
</dbReference>
<dbReference type="InterPro" id="IPR000415">
    <property type="entry name" value="Nitroreductase-like"/>
</dbReference>
<dbReference type="CDD" id="cd02138">
    <property type="entry name" value="TdsD-like"/>
    <property type="match status" value="1"/>
</dbReference>
<dbReference type="Pfam" id="PF00881">
    <property type="entry name" value="Nitroreductase"/>
    <property type="match status" value="1"/>
</dbReference>